<dbReference type="InterPro" id="IPR005119">
    <property type="entry name" value="LysR_subst-bd"/>
</dbReference>
<keyword evidence="2" id="KW-0805">Transcription regulation</keyword>
<evidence type="ECO:0000256" key="1">
    <source>
        <dbReference type="ARBA" id="ARBA00009437"/>
    </source>
</evidence>
<evidence type="ECO:0000313" key="6">
    <source>
        <dbReference type="EMBL" id="GLR74199.1"/>
    </source>
</evidence>
<dbReference type="Gene3D" id="1.10.10.10">
    <property type="entry name" value="Winged helix-like DNA-binding domain superfamily/Winged helix DNA-binding domain"/>
    <property type="match status" value="1"/>
</dbReference>
<dbReference type="PANTHER" id="PTHR30537:SF5">
    <property type="entry name" value="HTH-TYPE TRANSCRIPTIONAL ACTIVATOR TTDR-RELATED"/>
    <property type="match status" value="1"/>
</dbReference>
<evidence type="ECO:0000256" key="4">
    <source>
        <dbReference type="ARBA" id="ARBA00023163"/>
    </source>
</evidence>
<dbReference type="EMBL" id="BSOU01000003">
    <property type="protein sequence ID" value="GLR74199.1"/>
    <property type="molecule type" value="Genomic_DNA"/>
</dbReference>
<dbReference type="InterPro" id="IPR036388">
    <property type="entry name" value="WH-like_DNA-bd_sf"/>
</dbReference>
<evidence type="ECO:0000313" key="8">
    <source>
        <dbReference type="Proteomes" id="UP000239273"/>
    </source>
</evidence>
<comment type="caution">
    <text evidence="7">The sequence shown here is derived from an EMBL/GenBank/DDBJ whole genome shotgun (WGS) entry which is preliminary data.</text>
</comment>
<reference evidence="6" key="4">
    <citation type="submission" date="2023-01" db="EMBL/GenBank/DDBJ databases">
        <title>Draft genome sequence of Aliivibrio sifiae strain NBRC 105001.</title>
        <authorList>
            <person name="Sun Q."/>
            <person name="Mori K."/>
        </authorList>
    </citation>
    <scope>NUCLEOTIDE SEQUENCE</scope>
    <source>
        <strain evidence="6">NBRC 105001</strain>
    </source>
</reference>
<organism evidence="7 8">
    <name type="scientific">Aliivibrio sifiae</name>
    <dbReference type="NCBI Taxonomy" id="566293"/>
    <lineage>
        <taxon>Bacteria</taxon>
        <taxon>Pseudomonadati</taxon>
        <taxon>Pseudomonadota</taxon>
        <taxon>Gammaproteobacteria</taxon>
        <taxon>Vibrionales</taxon>
        <taxon>Vibrionaceae</taxon>
        <taxon>Aliivibrio</taxon>
    </lineage>
</organism>
<evidence type="ECO:0000256" key="2">
    <source>
        <dbReference type="ARBA" id="ARBA00023015"/>
    </source>
</evidence>
<dbReference type="Pfam" id="PF00126">
    <property type="entry name" value="HTH_1"/>
    <property type="match status" value="1"/>
</dbReference>
<sequence>MDKYDCIKLFVRVAQLGSFTATANQLNLTQSAVSKKIAWLENRIGFTLFHRSSRKIQLTTQGAEYFVYCEKQIIEMEHTELRLKGELHQVSGELTLSVPSAMATMLLAEPISQFMSLHPNLTINVSVNDQQINLIKDNIDIAIRASVLEDSSYKARLLFQNKAIYFSSPTYLKNKTPPRTIDELKEHDCLTYSLMKPSNIWHFSLPEKETIKTTINEIFKSDSSEMLLQMALLGHGIAALPSWMIEKYLVKGELIHLLSEYHAITLPMYALYKTDEFQPYRVRAFIDYLVDYFQNQ</sequence>
<dbReference type="PRINTS" id="PR00039">
    <property type="entry name" value="HTHLYSR"/>
</dbReference>
<dbReference type="Proteomes" id="UP000239273">
    <property type="component" value="Unassembled WGS sequence"/>
</dbReference>
<evidence type="ECO:0000256" key="3">
    <source>
        <dbReference type="ARBA" id="ARBA00023125"/>
    </source>
</evidence>
<reference evidence="7 8" key="2">
    <citation type="submission" date="2016-12" db="EMBL/GenBank/DDBJ databases">
        <title>Diversity of luminous bacteria.</title>
        <authorList>
            <person name="Yoshizawa S."/>
            <person name="Kogure K."/>
        </authorList>
    </citation>
    <scope>NUCLEOTIDE SEQUENCE [LARGE SCALE GENOMIC DNA]</scope>
    <source>
        <strain evidence="7 8">NBRC 105001</strain>
    </source>
</reference>
<feature type="domain" description="HTH lysR-type" evidence="5">
    <location>
        <begin position="1"/>
        <end position="59"/>
    </location>
</feature>
<dbReference type="OrthoDB" id="9786526at2"/>
<dbReference type="GO" id="GO:0003677">
    <property type="term" value="F:DNA binding"/>
    <property type="evidence" value="ECO:0007669"/>
    <property type="project" value="UniProtKB-KW"/>
</dbReference>
<dbReference type="InterPro" id="IPR000847">
    <property type="entry name" value="LysR_HTH_N"/>
</dbReference>
<keyword evidence="3" id="KW-0238">DNA-binding</keyword>
<dbReference type="PROSITE" id="PS50931">
    <property type="entry name" value="HTH_LYSR"/>
    <property type="match status" value="1"/>
</dbReference>
<dbReference type="InterPro" id="IPR036390">
    <property type="entry name" value="WH_DNA-bd_sf"/>
</dbReference>
<comment type="similarity">
    <text evidence="1">Belongs to the LysR transcriptional regulatory family.</text>
</comment>
<dbReference type="FunFam" id="1.10.10.10:FF:000001">
    <property type="entry name" value="LysR family transcriptional regulator"/>
    <property type="match status" value="1"/>
</dbReference>
<protein>
    <submittedName>
        <fullName evidence="7">LysR family transcriptional regulator</fullName>
    </submittedName>
</protein>
<dbReference type="RefSeq" id="WP_061028497.1">
    <property type="nucleotide sequence ID" value="NZ_BSOU01000003.1"/>
</dbReference>
<evidence type="ECO:0000313" key="7">
    <source>
        <dbReference type="EMBL" id="PQJ93694.1"/>
    </source>
</evidence>
<keyword evidence="9" id="KW-1185">Reference proteome</keyword>
<dbReference type="CDD" id="cd08422">
    <property type="entry name" value="PBP2_CrgA_like"/>
    <property type="match status" value="1"/>
</dbReference>
<gene>
    <name evidence="7" type="ORF">BTO23_06280</name>
    <name evidence="6" type="ORF">GCM10007855_10730</name>
</gene>
<dbReference type="PANTHER" id="PTHR30537">
    <property type="entry name" value="HTH-TYPE TRANSCRIPTIONAL REGULATOR"/>
    <property type="match status" value="1"/>
</dbReference>
<proteinExistence type="inferred from homology"/>
<dbReference type="Gene3D" id="3.40.190.290">
    <property type="match status" value="1"/>
</dbReference>
<accession>A0A2S7XIY9</accession>
<name>A0A2S7XIY9_9GAMM</name>
<dbReference type="InterPro" id="IPR058163">
    <property type="entry name" value="LysR-type_TF_proteobact-type"/>
</dbReference>
<dbReference type="SUPFAM" id="SSF53850">
    <property type="entry name" value="Periplasmic binding protein-like II"/>
    <property type="match status" value="1"/>
</dbReference>
<evidence type="ECO:0000313" key="9">
    <source>
        <dbReference type="Proteomes" id="UP001156660"/>
    </source>
</evidence>
<reference evidence="9" key="3">
    <citation type="journal article" date="2019" name="Int. J. Syst. Evol. Microbiol.">
        <title>The Global Catalogue of Microorganisms (GCM) 10K type strain sequencing project: providing services to taxonomists for standard genome sequencing and annotation.</title>
        <authorList>
            <consortium name="The Broad Institute Genomics Platform"/>
            <consortium name="The Broad Institute Genome Sequencing Center for Infectious Disease"/>
            <person name="Wu L."/>
            <person name="Ma J."/>
        </authorList>
    </citation>
    <scope>NUCLEOTIDE SEQUENCE [LARGE SCALE GENOMIC DNA]</scope>
    <source>
        <strain evidence="9">NBRC 105001</strain>
    </source>
</reference>
<dbReference type="Pfam" id="PF03466">
    <property type="entry name" value="LysR_substrate"/>
    <property type="match status" value="1"/>
</dbReference>
<reference evidence="6" key="1">
    <citation type="journal article" date="2014" name="Int. J. Syst. Evol. Microbiol.">
        <title>Complete genome of a new Firmicutes species belonging to the dominant human colonic microbiota ('Ruminococcus bicirculans') reveals two chromosomes and a selective capacity to utilize plant glucans.</title>
        <authorList>
            <consortium name="NISC Comparative Sequencing Program"/>
            <person name="Wegmann U."/>
            <person name="Louis P."/>
            <person name="Goesmann A."/>
            <person name="Henrissat B."/>
            <person name="Duncan S.H."/>
            <person name="Flint H.J."/>
        </authorList>
    </citation>
    <scope>NUCLEOTIDE SEQUENCE</scope>
    <source>
        <strain evidence="6">NBRC 105001</strain>
    </source>
</reference>
<dbReference type="EMBL" id="MSCP01000001">
    <property type="protein sequence ID" value="PQJ93694.1"/>
    <property type="molecule type" value="Genomic_DNA"/>
</dbReference>
<dbReference type="GO" id="GO:0003700">
    <property type="term" value="F:DNA-binding transcription factor activity"/>
    <property type="evidence" value="ECO:0007669"/>
    <property type="project" value="InterPro"/>
</dbReference>
<dbReference type="AlphaFoldDB" id="A0A2S7XIY9"/>
<dbReference type="Proteomes" id="UP001156660">
    <property type="component" value="Unassembled WGS sequence"/>
</dbReference>
<dbReference type="SUPFAM" id="SSF46785">
    <property type="entry name" value="Winged helix' DNA-binding domain"/>
    <property type="match status" value="1"/>
</dbReference>
<evidence type="ECO:0000259" key="5">
    <source>
        <dbReference type="PROSITE" id="PS50931"/>
    </source>
</evidence>
<keyword evidence="4" id="KW-0804">Transcription</keyword>